<dbReference type="STRING" id="683228.GA0070617_2841"/>
<protein>
    <recommendedName>
        <fullName evidence="4">HEAT repeat-containing protein</fullName>
    </recommendedName>
</protein>
<dbReference type="EMBL" id="FMIA01000002">
    <property type="protein sequence ID" value="SCL55038.1"/>
    <property type="molecule type" value="Genomic_DNA"/>
</dbReference>
<evidence type="ECO:0000313" key="3">
    <source>
        <dbReference type="Proteomes" id="UP000198937"/>
    </source>
</evidence>
<organism evidence="2 3">
    <name type="scientific">Micromonospora yangpuensis</name>
    <dbReference type="NCBI Taxonomy" id="683228"/>
    <lineage>
        <taxon>Bacteria</taxon>
        <taxon>Bacillati</taxon>
        <taxon>Actinomycetota</taxon>
        <taxon>Actinomycetes</taxon>
        <taxon>Micromonosporales</taxon>
        <taxon>Micromonosporaceae</taxon>
        <taxon>Micromonospora</taxon>
    </lineage>
</organism>
<proteinExistence type="predicted"/>
<dbReference type="RefSeq" id="WP_091437363.1">
    <property type="nucleotide sequence ID" value="NZ_BMMJ01000009.1"/>
</dbReference>
<dbReference type="AlphaFoldDB" id="A0A1C6UM23"/>
<gene>
    <name evidence="2" type="ORF">GA0070617_2841</name>
</gene>
<keyword evidence="3" id="KW-1185">Reference proteome</keyword>
<evidence type="ECO:0000256" key="1">
    <source>
        <dbReference type="SAM" id="MobiDB-lite"/>
    </source>
</evidence>
<name>A0A1C6UM23_9ACTN</name>
<feature type="region of interest" description="Disordered" evidence="1">
    <location>
        <begin position="1"/>
        <end position="25"/>
    </location>
</feature>
<sequence length="180" mass="19243">MRPGTRLVDEDAYDDRPGGPAADRPARRRIDLLARGAAVRSGGRPAGADRNALVEAARWLADRPTFTGTATELLVALGRLDNLDEIADTVTCRPGLAVGVADLVDARRQALRDRLDPTVLIATVGRSAGRGDLAGGLLAVALVRHGAGFGWPGPWRDLLLDLRRHPDLDVREQAFGIDMS</sequence>
<reference evidence="2 3" key="1">
    <citation type="submission" date="2016-06" db="EMBL/GenBank/DDBJ databases">
        <authorList>
            <person name="Kjaerup R.B."/>
            <person name="Dalgaard T.S."/>
            <person name="Juul-Madsen H.R."/>
        </authorList>
    </citation>
    <scope>NUCLEOTIDE SEQUENCE [LARGE SCALE GENOMIC DNA]</scope>
    <source>
        <strain evidence="2 3">DSM 45577</strain>
    </source>
</reference>
<accession>A0A1C6UM23</accession>
<dbReference type="Proteomes" id="UP000198937">
    <property type="component" value="Unassembled WGS sequence"/>
</dbReference>
<evidence type="ECO:0008006" key="4">
    <source>
        <dbReference type="Google" id="ProtNLM"/>
    </source>
</evidence>
<evidence type="ECO:0000313" key="2">
    <source>
        <dbReference type="EMBL" id="SCL55038.1"/>
    </source>
</evidence>
<dbReference type="OrthoDB" id="3273854at2"/>